<dbReference type="EMBL" id="NSKC01000003">
    <property type="protein sequence ID" value="PAU84363.1"/>
    <property type="molecule type" value="Genomic_DNA"/>
</dbReference>
<sequence length="95" mass="10549">MCREMTREPAWVSAIRLAMLTGRVTVPGVVEEANLIEGRERTVEDVLETMCDRDLLAAADDGAYVPGRVLLESDRFDLDFENASDGGAHRWHSSV</sequence>
<evidence type="ECO:0000313" key="1">
    <source>
        <dbReference type="EMBL" id="PAU84363.1"/>
    </source>
</evidence>
<protein>
    <submittedName>
        <fullName evidence="1">Uncharacterized protein</fullName>
    </submittedName>
</protein>
<reference evidence="1 2" key="1">
    <citation type="submission" date="2017-08" db="EMBL/GenBank/DDBJ databases">
        <title>The strain WRN001 was isolated from Binhai saline alkaline soil, Tianjin, China.</title>
        <authorList>
            <person name="Liu D."/>
            <person name="Zhang G."/>
        </authorList>
    </citation>
    <scope>NUCLEOTIDE SEQUENCE [LARGE SCALE GENOMIC DNA]</scope>
    <source>
        <strain evidence="1 2">WN019</strain>
    </source>
</reference>
<keyword evidence="2" id="KW-1185">Reference proteome</keyword>
<accession>A0A2A2FII4</accession>
<dbReference type="AlphaFoldDB" id="A0A2A2FII4"/>
<dbReference type="OrthoDB" id="261262at2157"/>
<gene>
    <name evidence="1" type="ORF">CK500_08005</name>
</gene>
<name>A0A2A2FII4_9EURY</name>
<organism evidence="1 2">
    <name type="scientific">Halorubrum salipaludis</name>
    <dbReference type="NCBI Taxonomy" id="2032630"/>
    <lineage>
        <taxon>Archaea</taxon>
        <taxon>Methanobacteriati</taxon>
        <taxon>Methanobacteriota</taxon>
        <taxon>Stenosarchaea group</taxon>
        <taxon>Halobacteria</taxon>
        <taxon>Halobacteriales</taxon>
        <taxon>Haloferacaceae</taxon>
        <taxon>Halorubrum</taxon>
    </lineage>
</organism>
<proteinExistence type="predicted"/>
<comment type="caution">
    <text evidence="1">The sequence shown here is derived from an EMBL/GenBank/DDBJ whole genome shotgun (WGS) entry which is preliminary data.</text>
</comment>
<evidence type="ECO:0000313" key="2">
    <source>
        <dbReference type="Proteomes" id="UP000218083"/>
    </source>
</evidence>
<dbReference type="Proteomes" id="UP000218083">
    <property type="component" value="Unassembled WGS sequence"/>
</dbReference>
<dbReference type="RefSeq" id="WP_095636710.1">
    <property type="nucleotide sequence ID" value="NZ_NSKC01000003.1"/>
</dbReference>